<proteinExistence type="predicted"/>
<dbReference type="Proteomes" id="UP000013568">
    <property type="component" value="Unassembled WGS sequence"/>
</dbReference>
<dbReference type="HOGENOM" id="CLU_1712026_0_0_6"/>
<evidence type="ECO:0000313" key="1">
    <source>
        <dbReference type="EMBL" id="EFW12129.1"/>
    </source>
</evidence>
<accession>E9CMQ2</accession>
<sequence length="153" mass="17425">MRQMMRVSLFARATVVFRNPRWASSLFSHIPRLSLRFFTPRITERAPWMTHVLRLRLLFFVTEDNLCFPPELCCRGTRPNQADNSLPLENCTASTSLINAAVIRGLTLGIVNKWRYAACCEDNAAISPSRQVIRSFRACIYCLAAMNKINGEA</sequence>
<organism evidence="1 2">
    <name type="scientific">Serratia symbiotica str. Tucson</name>
    <dbReference type="NCBI Taxonomy" id="914128"/>
    <lineage>
        <taxon>Bacteria</taxon>
        <taxon>Pseudomonadati</taxon>
        <taxon>Pseudomonadota</taxon>
        <taxon>Gammaproteobacteria</taxon>
        <taxon>Enterobacterales</taxon>
        <taxon>Yersiniaceae</taxon>
        <taxon>Serratia</taxon>
        <taxon>Serratia symbiotica</taxon>
    </lineage>
</organism>
<reference evidence="2" key="1">
    <citation type="journal article" date="2011" name="Genome Biol. Evol.">
        <title>Massive genomic decay in Serratia symbiotica, a recently evolved symbiont of aphids.</title>
        <authorList>
            <person name="Burke G.R."/>
            <person name="Moran N.A."/>
        </authorList>
    </citation>
    <scope>NUCLEOTIDE SEQUENCE [LARGE SCALE GENOMIC DNA]</scope>
    <source>
        <strain evidence="2">Tucson</strain>
    </source>
</reference>
<protein>
    <submittedName>
        <fullName evidence="1">Uncharacterized protein</fullName>
    </submittedName>
</protein>
<gene>
    <name evidence="1" type="ORF">SSYM_1793</name>
</gene>
<keyword evidence="2" id="KW-1185">Reference proteome</keyword>
<evidence type="ECO:0000313" key="2">
    <source>
        <dbReference type="Proteomes" id="UP000013568"/>
    </source>
</evidence>
<name>E9CMQ2_9GAMM</name>
<dbReference type="AlphaFoldDB" id="E9CMQ2"/>
<dbReference type="EMBL" id="GL636117">
    <property type="protein sequence ID" value="EFW12129.1"/>
    <property type="molecule type" value="Genomic_DNA"/>
</dbReference>